<reference evidence="5" key="1">
    <citation type="submission" date="2017-08" db="EMBL/GenBank/DDBJ databases">
        <title>A dynamic microbial community with high functional redundancy inhabits the cold, oxic subseafloor aquifer.</title>
        <authorList>
            <person name="Tully B.J."/>
            <person name="Wheat C.G."/>
            <person name="Glazer B.T."/>
            <person name="Huber J.A."/>
        </authorList>
    </citation>
    <scope>NUCLEOTIDE SEQUENCE [LARGE SCALE GENOMIC DNA]</scope>
</reference>
<feature type="domain" description="Thiamine phosphate synthase/TenI" evidence="3">
    <location>
        <begin position="13"/>
        <end position="182"/>
    </location>
</feature>
<dbReference type="InterPro" id="IPR036206">
    <property type="entry name" value="ThiamineP_synth_sf"/>
</dbReference>
<keyword evidence="2" id="KW-0784">Thiamine biosynthesis</keyword>
<evidence type="ECO:0000256" key="2">
    <source>
        <dbReference type="ARBA" id="ARBA00022977"/>
    </source>
</evidence>
<evidence type="ECO:0000313" key="4">
    <source>
        <dbReference type="EMBL" id="PCI29664.1"/>
    </source>
</evidence>
<dbReference type="PANTHER" id="PTHR20857:SF15">
    <property type="entry name" value="THIAMINE-PHOSPHATE SYNTHASE"/>
    <property type="match status" value="1"/>
</dbReference>
<proteinExistence type="predicted"/>
<comment type="caution">
    <text evidence="4">The sequence shown here is derived from an EMBL/GenBank/DDBJ whole genome shotgun (WGS) entry which is preliminary data.</text>
</comment>
<evidence type="ECO:0000256" key="1">
    <source>
        <dbReference type="ARBA" id="ARBA00004948"/>
    </source>
</evidence>
<dbReference type="GO" id="GO:0005737">
    <property type="term" value="C:cytoplasm"/>
    <property type="evidence" value="ECO:0007669"/>
    <property type="project" value="TreeGrafter"/>
</dbReference>
<dbReference type="InterPro" id="IPR022998">
    <property type="entry name" value="ThiamineP_synth_TenI"/>
</dbReference>
<accession>A0A2A4T8H6</accession>
<protein>
    <submittedName>
        <fullName evidence="4">Thiamine phosphate synthase</fullName>
    </submittedName>
</protein>
<name>A0A2A4T8H6_9DELT</name>
<evidence type="ECO:0000259" key="3">
    <source>
        <dbReference type="Pfam" id="PF02581"/>
    </source>
</evidence>
<evidence type="ECO:0000313" key="5">
    <source>
        <dbReference type="Proteomes" id="UP000218113"/>
    </source>
</evidence>
<dbReference type="Gene3D" id="3.20.20.70">
    <property type="entry name" value="Aldolase class I"/>
    <property type="match status" value="1"/>
</dbReference>
<dbReference type="PANTHER" id="PTHR20857">
    <property type="entry name" value="THIAMINE-PHOSPHATE PYROPHOSPHORYLASE"/>
    <property type="match status" value="1"/>
</dbReference>
<dbReference type="GO" id="GO:0009228">
    <property type="term" value="P:thiamine biosynthetic process"/>
    <property type="evidence" value="ECO:0007669"/>
    <property type="project" value="UniProtKB-KW"/>
</dbReference>
<dbReference type="CDD" id="cd00564">
    <property type="entry name" value="TMP_TenI"/>
    <property type="match status" value="1"/>
</dbReference>
<organism evidence="4 5">
    <name type="scientific">SAR324 cluster bacterium</name>
    <dbReference type="NCBI Taxonomy" id="2024889"/>
    <lineage>
        <taxon>Bacteria</taxon>
        <taxon>Deltaproteobacteria</taxon>
        <taxon>SAR324 cluster</taxon>
    </lineage>
</organism>
<gene>
    <name evidence="4" type="ORF">COB67_03405</name>
</gene>
<sequence length="207" mass="22967">MKLLVVSNPTFLDGEADMVNRMFAAGLNHFHLRKPGIASCELEAFLQKIQPEFQNRIVLHSHHSLLLGWGLRGIHLTAAHQEDLWSSRSLLKALGPRNPKVTMSASYHSLEQLDGPDPGYTYVFLSPIFDSISKQGYQAAFSQEPLKQALLKSSLNVIALGGCSEQNLRQIEKLGFSGAAFLGRIWQSADPVKSFELLQKNLTPTLN</sequence>
<dbReference type="Pfam" id="PF02581">
    <property type="entry name" value="TMP-TENI"/>
    <property type="match status" value="1"/>
</dbReference>
<dbReference type="Proteomes" id="UP000218113">
    <property type="component" value="Unassembled WGS sequence"/>
</dbReference>
<dbReference type="EMBL" id="NVSR01000011">
    <property type="protein sequence ID" value="PCI29664.1"/>
    <property type="molecule type" value="Genomic_DNA"/>
</dbReference>
<dbReference type="SUPFAM" id="SSF51391">
    <property type="entry name" value="Thiamin phosphate synthase"/>
    <property type="match status" value="1"/>
</dbReference>
<comment type="pathway">
    <text evidence="1">Cofactor biosynthesis; thiamine diphosphate biosynthesis.</text>
</comment>
<dbReference type="InterPro" id="IPR013785">
    <property type="entry name" value="Aldolase_TIM"/>
</dbReference>
<dbReference type="GO" id="GO:0004789">
    <property type="term" value="F:thiamine-phosphate diphosphorylase activity"/>
    <property type="evidence" value="ECO:0007669"/>
    <property type="project" value="TreeGrafter"/>
</dbReference>
<dbReference type="AlphaFoldDB" id="A0A2A4T8H6"/>